<evidence type="ECO:0000256" key="10">
    <source>
        <dbReference type="SAM" id="SignalP"/>
    </source>
</evidence>
<dbReference type="GO" id="GO:0009279">
    <property type="term" value="C:cell outer membrane"/>
    <property type="evidence" value="ECO:0007669"/>
    <property type="project" value="UniProtKB-SubCell"/>
</dbReference>
<evidence type="ECO:0000259" key="11">
    <source>
        <dbReference type="PROSITE" id="PS51123"/>
    </source>
</evidence>
<keyword evidence="5" id="KW-0406">Ion transport</keyword>
<dbReference type="PROSITE" id="PS51123">
    <property type="entry name" value="OMPA_2"/>
    <property type="match status" value="1"/>
</dbReference>
<evidence type="ECO:0000256" key="5">
    <source>
        <dbReference type="ARBA" id="ARBA00023065"/>
    </source>
</evidence>
<evidence type="ECO:0000256" key="9">
    <source>
        <dbReference type="PROSITE-ProRule" id="PRU00473"/>
    </source>
</evidence>
<feature type="domain" description="OmpA-like" evidence="11">
    <location>
        <begin position="235"/>
        <end position="350"/>
    </location>
</feature>
<dbReference type="SUPFAM" id="SSF103088">
    <property type="entry name" value="OmpA-like"/>
    <property type="match status" value="1"/>
</dbReference>
<dbReference type="GO" id="GO:0005509">
    <property type="term" value="F:calcium ion binding"/>
    <property type="evidence" value="ECO:0007669"/>
    <property type="project" value="InterPro"/>
</dbReference>
<keyword evidence="4" id="KW-0812">Transmembrane</keyword>
<feature type="chain" id="PRO_5043904103" evidence="10">
    <location>
        <begin position="19"/>
        <end position="350"/>
    </location>
</feature>
<keyword evidence="6" id="KW-0626">Porin</keyword>
<protein>
    <submittedName>
        <fullName evidence="12">OmpA family protein</fullName>
    </submittedName>
</protein>
<dbReference type="InterPro" id="IPR006690">
    <property type="entry name" value="OMPA-like_CS"/>
</dbReference>
<name>A0AAX4HSR2_9BACT</name>
<comment type="subcellular location">
    <subcellularLocation>
        <location evidence="1">Cell outer membrane</location>
        <topology evidence="1">Multi-pass membrane protein</topology>
    </subcellularLocation>
</comment>
<dbReference type="InterPro" id="IPR028974">
    <property type="entry name" value="TSP_type-3_rpt"/>
</dbReference>
<dbReference type="GO" id="GO:0046930">
    <property type="term" value="C:pore complex"/>
    <property type="evidence" value="ECO:0007669"/>
    <property type="project" value="UniProtKB-KW"/>
</dbReference>
<keyword evidence="8" id="KW-0998">Cell outer membrane</keyword>
<sequence>MKKLLIVPFLLFGSFAFAAEDNIHLGKRFGLGAGAGLSAPIWNNKFDDNADTGFMWDLHARYQFTDAHGLMFNWAKHNWENTDVDAQVYDLMYLYRSNPTGMFSGIWGLGAGVANLNDADPKDNLKFAARARAGIEMAMNDDLLLSAAIDYQYISKMIGAGSGEMPMGEIHAIVPQLNLTYFFGSSAQSTTAAVGAGAGAAAVASADSDKDGIANTEDKCPNTRPGLEVNAYGCTPDEFASTEIEVLFDTDSAELAAGPKPALDELAQFMEEHPNTKVQIQGHTDNTGPASLNQGLSQQRAEEVADYLKNNGIDESRLEAKGFGENQPAADNTTAAGRAENRRVMTIISQ</sequence>
<dbReference type="EMBL" id="CP139487">
    <property type="protein sequence ID" value="WPU65949.1"/>
    <property type="molecule type" value="Genomic_DNA"/>
</dbReference>
<dbReference type="PROSITE" id="PS01068">
    <property type="entry name" value="OMPA_1"/>
    <property type="match status" value="1"/>
</dbReference>
<dbReference type="PANTHER" id="PTHR30329">
    <property type="entry name" value="STATOR ELEMENT OF FLAGELLAR MOTOR COMPLEX"/>
    <property type="match status" value="1"/>
</dbReference>
<keyword evidence="13" id="KW-1185">Reference proteome</keyword>
<evidence type="ECO:0000256" key="1">
    <source>
        <dbReference type="ARBA" id="ARBA00004571"/>
    </source>
</evidence>
<proteinExistence type="predicted"/>
<keyword evidence="10" id="KW-0732">Signal</keyword>
<organism evidence="12 13">
    <name type="scientific">Peredibacter starrii</name>
    <dbReference type="NCBI Taxonomy" id="28202"/>
    <lineage>
        <taxon>Bacteria</taxon>
        <taxon>Pseudomonadati</taxon>
        <taxon>Bdellovibrionota</taxon>
        <taxon>Bacteriovoracia</taxon>
        <taxon>Bacteriovoracales</taxon>
        <taxon>Bacteriovoracaceae</taxon>
        <taxon>Peredibacter</taxon>
    </lineage>
</organism>
<dbReference type="GO" id="GO:0006811">
    <property type="term" value="P:monoatomic ion transport"/>
    <property type="evidence" value="ECO:0007669"/>
    <property type="project" value="UniProtKB-KW"/>
</dbReference>
<evidence type="ECO:0000256" key="7">
    <source>
        <dbReference type="ARBA" id="ARBA00023136"/>
    </source>
</evidence>
<evidence type="ECO:0000256" key="3">
    <source>
        <dbReference type="ARBA" id="ARBA00022452"/>
    </source>
</evidence>
<dbReference type="SUPFAM" id="SSF56925">
    <property type="entry name" value="OMPA-like"/>
    <property type="match status" value="1"/>
</dbReference>
<keyword evidence="3" id="KW-1134">Transmembrane beta strand</keyword>
<keyword evidence="2" id="KW-0813">Transport</keyword>
<gene>
    <name evidence="12" type="ORF">SOO65_04245</name>
</gene>
<feature type="signal peptide" evidence="10">
    <location>
        <begin position="1"/>
        <end position="18"/>
    </location>
</feature>
<dbReference type="InterPro" id="IPR050330">
    <property type="entry name" value="Bact_OuterMem_StrucFunc"/>
</dbReference>
<dbReference type="InterPro" id="IPR011250">
    <property type="entry name" value="OMP/PagP_B-barrel"/>
</dbReference>
<dbReference type="SUPFAM" id="SSF103647">
    <property type="entry name" value="TSP type-3 repeat"/>
    <property type="match status" value="1"/>
</dbReference>
<accession>A0AAX4HSR2</accession>
<dbReference type="AlphaFoldDB" id="A0AAX4HSR2"/>
<dbReference type="PRINTS" id="PR01021">
    <property type="entry name" value="OMPADOMAIN"/>
</dbReference>
<dbReference type="Gene3D" id="2.40.160.20">
    <property type="match status" value="1"/>
</dbReference>
<reference evidence="12 13" key="1">
    <citation type="submission" date="2023-11" db="EMBL/GenBank/DDBJ databases">
        <title>Peredibacter starrii A3.12.</title>
        <authorList>
            <person name="Mitchell R.J."/>
        </authorList>
    </citation>
    <scope>NUCLEOTIDE SEQUENCE [LARGE SCALE GENOMIC DNA]</scope>
    <source>
        <strain evidence="12 13">A3.12</strain>
    </source>
</reference>
<dbReference type="InterPro" id="IPR036737">
    <property type="entry name" value="OmpA-like_sf"/>
</dbReference>
<evidence type="ECO:0000256" key="6">
    <source>
        <dbReference type="ARBA" id="ARBA00023114"/>
    </source>
</evidence>
<dbReference type="KEGG" id="psti:SOO65_04245"/>
<dbReference type="RefSeq" id="WP_321397467.1">
    <property type="nucleotide sequence ID" value="NZ_CP139487.1"/>
</dbReference>
<evidence type="ECO:0000256" key="2">
    <source>
        <dbReference type="ARBA" id="ARBA00022448"/>
    </source>
</evidence>
<evidence type="ECO:0000256" key="4">
    <source>
        <dbReference type="ARBA" id="ARBA00022692"/>
    </source>
</evidence>
<evidence type="ECO:0000313" key="12">
    <source>
        <dbReference type="EMBL" id="WPU65949.1"/>
    </source>
</evidence>
<dbReference type="InterPro" id="IPR006665">
    <property type="entry name" value="OmpA-like"/>
</dbReference>
<dbReference type="Pfam" id="PF00691">
    <property type="entry name" value="OmpA"/>
    <property type="match status" value="1"/>
</dbReference>
<dbReference type="Gene3D" id="3.30.1330.60">
    <property type="entry name" value="OmpA-like domain"/>
    <property type="match status" value="1"/>
</dbReference>
<dbReference type="InterPro" id="IPR006664">
    <property type="entry name" value="OMP_bac"/>
</dbReference>
<keyword evidence="7 9" id="KW-0472">Membrane</keyword>
<dbReference type="CDD" id="cd07185">
    <property type="entry name" value="OmpA_C-like"/>
    <property type="match status" value="1"/>
</dbReference>
<dbReference type="GO" id="GO:0015288">
    <property type="term" value="F:porin activity"/>
    <property type="evidence" value="ECO:0007669"/>
    <property type="project" value="UniProtKB-KW"/>
</dbReference>
<dbReference type="PANTHER" id="PTHR30329:SF21">
    <property type="entry name" value="LIPOPROTEIN YIAD-RELATED"/>
    <property type="match status" value="1"/>
</dbReference>
<evidence type="ECO:0000256" key="8">
    <source>
        <dbReference type="ARBA" id="ARBA00023237"/>
    </source>
</evidence>
<evidence type="ECO:0000313" key="13">
    <source>
        <dbReference type="Proteomes" id="UP001324634"/>
    </source>
</evidence>
<dbReference type="Proteomes" id="UP001324634">
    <property type="component" value="Chromosome"/>
</dbReference>